<dbReference type="Proteomes" id="UP000199387">
    <property type="component" value="Unassembled WGS sequence"/>
</dbReference>
<accession>A0A1G6K0I1</accession>
<organism evidence="1 2">
    <name type="scientific">Melghirimyces thermohalophilus</name>
    <dbReference type="NCBI Taxonomy" id="1236220"/>
    <lineage>
        <taxon>Bacteria</taxon>
        <taxon>Bacillati</taxon>
        <taxon>Bacillota</taxon>
        <taxon>Bacilli</taxon>
        <taxon>Bacillales</taxon>
        <taxon>Thermoactinomycetaceae</taxon>
        <taxon>Melghirimyces</taxon>
    </lineage>
</organism>
<gene>
    <name evidence="1" type="ORF">SAMN04488112_1052</name>
</gene>
<sequence length="87" mass="9699">MKKPAVNLPEGEVYGGFLYANIALLDDRMLITSSLKFVVCRCLAQPLASLLLFEKKVGDDPGRYGKFLANLVGRLLFFHGYPSFMVI</sequence>
<name>A0A1G6K0I1_9BACL</name>
<evidence type="ECO:0000313" key="2">
    <source>
        <dbReference type="Proteomes" id="UP000199387"/>
    </source>
</evidence>
<protein>
    <submittedName>
        <fullName evidence="1">Uncharacterized protein</fullName>
    </submittedName>
</protein>
<dbReference type="EMBL" id="FMZA01000005">
    <property type="protein sequence ID" value="SDC24361.1"/>
    <property type="molecule type" value="Genomic_DNA"/>
</dbReference>
<dbReference type="AlphaFoldDB" id="A0A1G6K0I1"/>
<evidence type="ECO:0000313" key="1">
    <source>
        <dbReference type="EMBL" id="SDC24361.1"/>
    </source>
</evidence>
<dbReference type="STRING" id="1236220.SAMN04488112_1052"/>
<reference evidence="1 2" key="1">
    <citation type="submission" date="2016-10" db="EMBL/GenBank/DDBJ databases">
        <authorList>
            <person name="de Groot N.N."/>
        </authorList>
    </citation>
    <scope>NUCLEOTIDE SEQUENCE [LARGE SCALE GENOMIC DNA]</scope>
    <source>
        <strain evidence="1 2">DSM 45514</strain>
    </source>
</reference>
<proteinExistence type="predicted"/>
<keyword evidence="2" id="KW-1185">Reference proteome</keyword>